<name>M2AAQ1_TREDN</name>
<dbReference type="PROSITE" id="PS51257">
    <property type="entry name" value="PROKAR_LIPOPROTEIN"/>
    <property type="match status" value="1"/>
</dbReference>
<organism evidence="2 3">
    <name type="scientific">Treponema denticola SP33</name>
    <dbReference type="NCBI Taxonomy" id="999437"/>
    <lineage>
        <taxon>Bacteria</taxon>
        <taxon>Pseudomonadati</taxon>
        <taxon>Spirochaetota</taxon>
        <taxon>Spirochaetia</taxon>
        <taxon>Spirochaetales</taxon>
        <taxon>Treponemataceae</taxon>
        <taxon>Treponema</taxon>
    </lineage>
</organism>
<dbReference type="EMBL" id="AGDZ01000039">
    <property type="protein sequence ID" value="EMB19531.1"/>
    <property type="molecule type" value="Genomic_DNA"/>
</dbReference>
<dbReference type="Pfam" id="PF11369">
    <property type="entry name" value="DUF3160"/>
    <property type="match status" value="1"/>
</dbReference>
<dbReference type="PATRIC" id="fig|999437.3.peg.2709"/>
<dbReference type="RefSeq" id="WP_010697630.1">
    <property type="nucleotide sequence ID" value="NZ_KB442455.1"/>
</dbReference>
<feature type="region of interest" description="Disordered" evidence="1">
    <location>
        <begin position="27"/>
        <end position="69"/>
    </location>
</feature>
<dbReference type="Proteomes" id="UP000016183">
    <property type="component" value="Unassembled WGS sequence"/>
</dbReference>
<evidence type="ECO:0008006" key="4">
    <source>
        <dbReference type="Google" id="ProtNLM"/>
    </source>
</evidence>
<reference evidence="2 3" key="1">
    <citation type="submission" date="2012-01" db="EMBL/GenBank/DDBJ databases">
        <title>The Genome Sequence of Treponema denticola SP33.</title>
        <authorList>
            <consortium name="The Broad Institute Genome Sequencing Platform"/>
            <person name="Earl A."/>
            <person name="Ward D."/>
            <person name="Feldgarden M."/>
            <person name="Gevers D."/>
            <person name="Blanton J.M."/>
            <person name="Fenno C.J."/>
            <person name="Baranova O.V."/>
            <person name="Mathney J."/>
            <person name="Dewhirst F.E."/>
            <person name="Izard J."/>
            <person name="Young S.K."/>
            <person name="Zeng Q."/>
            <person name="Gargeya S."/>
            <person name="Fitzgerald M."/>
            <person name="Haas B."/>
            <person name="Abouelleil A."/>
            <person name="Alvarado L."/>
            <person name="Arachchi H.M."/>
            <person name="Berlin A."/>
            <person name="Chapman S.B."/>
            <person name="Gearin G."/>
            <person name="Goldberg J."/>
            <person name="Griggs A."/>
            <person name="Gujja S."/>
            <person name="Hansen M."/>
            <person name="Heiman D."/>
            <person name="Howarth C."/>
            <person name="Larimer J."/>
            <person name="Lui A."/>
            <person name="MacDonald P.J.P."/>
            <person name="McCowen C."/>
            <person name="Montmayeur A."/>
            <person name="Murphy C."/>
            <person name="Neiman D."/>
            <person name="Pearson M."/>
            <person name="Priest M."/>
            <person name="Roberts A."/>
            <person name="Saif S."/>
            <person name="Shea T."/>
            <person name="Sisk P."/>
            <person name="Stolte C."/>
            <person name="Sykes S."/>
            <person name="Wortman J."/>
            <person name="Nusbaum C."/>
            <person name="Birren B."/>
        </authorList>
    </citation>
    <scope>NUCLEOTIDE SEQUENCE [LARGE SCALE GENOMIC DNA]</scope>
    <source>
        <strain evidence="2 3">SP33</strain>
    </source>
</reference>
<evidence type="ECO:0000313" key="3">
    <source>
        <dbReference type="Proteomes" id="UP000016183"/>
    </source>
</evidence>
<comment type="caution">
    <text evidence="2">The sequence shown here is derived from an EMBL/GenBank/DDBJ whole genome shotgun (WGS) entry which is preliminary data.</text>
</comment>
<evidence type="ECO:0000256" key="1">
    <source>
        <dbReference type="SAM" id="MobiDB-lite"/>
    </source>
</evidence>
<proteinExistence type="predicted"/>
<gene>
    <name evidence="2" type="ORF">HMPREF9733_02631</name>
</gene>
<dbReference type="OrthoDB" id="353549at2"/>
<sequence length="914" mass="104667">MKRQAIFFKCIFLIIILISISISCKKSPSEKNESADEITKSVNLSETAKEDRSSTKADEEAPENENTPAIVYNSDYEIRHNPPMNIYFETEQPFPSAHKKYLNESMAFKAVPDQYVKAKRTAVVGSDVCYFYPKISLKTDADLNKLKKGTLIPFGTILAIDEKPIENEDKTEHGTSLFHFEENQNWFYTATWLGKEGMVFGSDLEGLDADPEQNKITALLYKTNGVFDSFYPITGYKYLSEEQQETLIKDKLIFQKVSKNEYYLGTETPDDMISLYQNYGVNLRNKISPNNEKTPIFITTDLISHSKHLIFDKAMQDIEEQIFIVRLKDLTDIFLKELEKVNTENFITAPEETKTKAVFYFQTAKALLETAPIKKENEYSSKSKGYYVYEETDKNKIIEKYPEAVQEEVELILNAAGSSSSPVFTFENGKEIIQDYSRYIVRGHYTKNGILSTYFRTMLWFSSIDFPMTNRKNMSGKNFEAVSEMQAIGLLIAEITKSNQTIFTIWSDIYNPISDIVGLSDDLSFYDLIPFLRNYNIGDFNTWVSNEDNLMEFRNKAEQNLKKPFMNSSAMSWKLFGQRFVFDSYIQEEATFPNVEDRFIPSGLDVMKVLGSKAADKILASSEYEKYPGLKENLTRLQNGLMAEPGKKFGQTYYSTVLNEIALQVRFEKGAGFYFTESEAWNKKALLSAHGTWAELRHDTLLYAVMGGVAECGGDGIERPTFRTKPIPEPIHYIEPNLPFWRNAALSIKYFASIVKQYKLIRPTSIERIESFAAICDKAASITEKEIQNKNISLQDIRWIPTIANELAKLVLEFTHGYVDDKDELKMALIADVFKIGSTSLQVGTGIPYRIYVPLNDAQGGKRIAVGYCFSYYEFLQPSNDLYTDKTWKGLVYNYGELEDKKPEWSKNIMMPAE</sequence>
<dbReference type="AlphaFoldDB" id="M2AAQ1"/>
<accession>M2AAQ1</accession>
<dbReference type="SMART" id="SM01325">
    <property type="entry name" value="DUF3160"/>
    <property type="match status" value="1"/>
</dbReference>
<feature type="compositionally biased region" description="Basic and acidic residues" evidence="1">
    <location>
        <begin position="47"/>
        <end position="59"/>
    </location>
</feature>
<dbReference type="InterPro" id="IPR022601">
    <property type="entry name" value="DUF3160"/>
</dbReference>
<protein>
    <recommendedName>
        <fullName evidence="4">Lipoprotein</fullName>
    </recommendedName>
</protein>
<dbReference type="HOGENOM" id="CLU_318290_0_0_12"/>
<evidence type="ECO:0000313" key="2">
    <source>
        <dbReference type="EMBL" id="EMB19531.1"/>
    </source>
</evidence>
<feature type="compositionally biased region" description="Basic and acidic residues" evidence="1">
    <location>
        <begin position="27"/>
        <end position="39"/>
    </location>
</feature>